<dbReference type="InterPro" id="IPR040447">
    <property type="entry name" value="RRM_Rrp7"/>
</dbReference>
<feature type="compositionally biased region" description="Polar residues" evidence="1">
    <location>
        <begin position="529"/>
        <end position="548"/>
    </location>
</feature>
<feature type="domain" description="Rrp7 RRM-like N-terminal" evidence="4">
    <location>
        <begin position="644"/>
        <end position="717"/>
    </location>
</feature>
<dbReference type="CDD" id="cd11524">
    <property type="entry name" value="SYLF"/>
    <property type="match status" value="1"/>
</dbReference>
<dbReference type="InterPro" id="IPR007461">
    <property type="entry name" value="Ysc84_actin-binding"/>
</dbReference>
<evidence type="ECO:0000259" key="4">
    <source>
        <dbReference type="Pfam" id="PF17799"/>
    </source>
</evidence>
<comment type="caution">
    <text evidence="5">The sequence shown here is derived from an EMBL/GenBank/DDBJ whole genome shotgun (WGS) entry which is preliminary data.</text>
</comment>
<feature type="compositionally biased region" description="Acidic residues" evidence="1">
    <location>
        <begin position="474"/>
        <end position="490"/>
    </location>
</feature>
<gene>
    <name evidence="5" type="ORF">DDE83_004128</name>
</gene>
<sequence>MALWSKTKTQSKVGFDKVYTWVDKLGAPVNRLSNKVGSEAFWPTTLDIESDKAARILKSFCKDGFYEEEDRPVTTDVPKGKQRVLKKIPSKVIQNAKGLCIFTTMRSGLWVSGSGGAGVLVARKEDGTWSPPSGIMMHTVGVGFLVGVDIYDCVIVINSDKAMEAFQSIRCTLGGEISAVAGPAGVGGILDTEVHKRQSPLFTYIKSRGFYAGLQLDGTIIIERTDENERFYGERIGVKDILAGNVRHPPYEIRRLMETLRAAQGDTDVDESLIPDEAPPADFEITGPEERTFGVPDAIDPDPYGVLALQEAGLEIREAGTNSRPTSEQFEFKPSPTSPIYNTFRNSTFRRSTDRSSFAGSRRSSWRTSTISSMLEPRTPTVDMSTQTDDLPPPPTIKKTPPTLPPRTSVARTPTPPIAEVPETTIEQPTPPRAKSPEKQSEEVTPTATEPNSDKALDTKPSGSPRNSVSRDEVDPDDDDDDDEDDFEEEPVVHEIHQAAAPQAIRARVVQVAKPVAPALPVRNPFRNRVSTNSDGSLSTAQDTSAVPSPTVAKHSPDSTPSLMRGDSTSSLSSVEDNRLEQIGNRLKPKYSHEPSPDNEKDEKNDAFHSLPESPMKTSKQPTHLTMAPSTPKPPKPTPKTVADFTILPLSLPAMPVLPSHCNDAKHYMYVKPHAPSIPSATDERSLFIVNVPVDASENSLRALFSEQLGGAMVERVEFDASVPAQAMHKRWKSERLGGKEEAGAGAGDVAGRGKKRKRVDDAAVVAEGVVEDAESALPRLWSSEVRRSGSGAVVVFVDRKSARGAMKEVLRAAKEGREVRWKGGEVLGVERYKSHTTLTYPSPTLLQASLNAYLSQFNALETLRNKIRKTTRSAPDEEGFMTVVRGGRVGPARIEDAEKKKAELDERKKNHRATDDFYRFQNREKRKRAEGELKRKFEEDRRRVEDMRERRGKVRPEV</sequence>
<feature type="compositionally biased region" description="Basic and acidic residues" evidence="1">
    <location>
        <begin position="591"/>
        <end position="607"/>
    </location>
</feature>
<dbReference type="CDD" id="cd12293">
    <property type="entry name" value="dRRM_Rrp7p"/>
    <property type="match status" value="1"/>
</dbReference>
<evidence type="ECO:0000256" key="1">
    <source>
        <dbReference type="SAM" id="MobiDB-lite"/>
    </source>
</evidence>
<dbReference type="Proteomes" id="UP000249619">
    <property type="component" value="Unassembled WGS sequence"/>
</dbReference>
<dbReference type="InterPro" id="IPR024326">
    <property type="entry name" value="RRP7_C"/>
</dbReference>
<feature type="region of interest" description="Disordered" evidence="1">
    <location>
        <begin position="731"/>
        <end position="754"/>
    </location>
</feature>
<reference evidence="6" key="1">
    <citation type="submission" date="2018-05" db="EMBL/GenBank/DDBJ databases">
        <title>Draft genome sequence of Stemphylium lycopersici strain CIDEFI 213.</title>
        <authorList>
            <person name="Medina R."/>
            <person name="Franco M.E.E."/>
            <person name="Lucentini C.G."/>
            <person name="Saparrat M.C.N."/>
            <person name="Balatti P.A."/>
        </authorList>
    </citation>
    <scope>NUCLEOTIDE SEQUENCE [LARGE SCALE GENOMIC DNA]</scope>
    <source>
        <strain evidence="6">CIDEFI 213</strain>
    </source>
</reference>
<dbReference type="AlphaFoldDB" id="A0A364N579"/>
<accession>A0A364N579</accession>
<dbReference type="PANTHER" id="PTHR15629">
    <property type="entry name" value="SH3YL1 PROTEIN"/>
    <property type="match status" value="1"/>
</dbReference>
<evidence type="ECO:0000313" key="5">
    <source>
        <dbReference type="EMBL" id="RAR12241.1"/>
    </source>
</evidence>
<feature type="domain" description="Ribosomal RNA-processing protein 7 C-terminal" evidence="3">
    <location>
        <begin position="840"/>
        <end position="957"/>
    </location>
</feature>
<organism evidence="5 6">
    <name type="scientific">Stemphylium lycopersici</name>
    <name type="common">Tomato gray leaf spot disease fungus</name>
    <name type="synonym">Thyrospora lycopersici</name>
    <dbReference type="NCBI Taxonomy" id="183478"/>
    <lineage>
        <taxon>Eukaryota</taxon>
        <taxon>Fungi</taxon>
        <taxon>Dikarya</taxon>
        <taxon>Ascomycota</taxon>
        <taxon>Pezizomycotina</taxon>
        <taxon>Dothideomycetes</taxon>
        <taxon>Pleosporomycetidae</taxon>
        <taxon>Pleosporales</taxon>
        <taxon>Pleosporineae</taxon>
        <taxon>Pleosporaceae</taxon>
        <taxon>Stemphylium</taxon>
    </lineage>
</organism>
<dbReference type="Pfam" id="PF04366">
    <property type="entry name" value="Ysc84"/>
    <property type="match status" value="1"/>
</dbReference>
<feature type="region of interest" description="Disordered" evidence="1">
    <location>
        <begin position="903"/>
        <end position="959"/>
    </location>
</feature>
<feature type="domain" description="Ysc84 actin-binding" evidence="2">
    <location>
        <begin position="138"/>
        <end position="263"/>
    </location>
</feature>
<feature type="compositionally biased region" description="Polar residues" evidence="1">
    <location>
        <begin position="320"/>
        <end position="329"/>
    </location>
</feature>
<name>A0A364N579_STELY</name>
<dbReference type="InterPro" id="IPR051702">
    <property type="entry name" value="SH3_domain_YSC84-like"/>
</dbReference>
<dbReference type="STRING" id="183478.A0A364N579"/>
<dbReference type="EMBL" id="QGDH01000050">
    <property type="protein sequence ID" value="RAR12241.1"/>
    <property type="molecule type" value="Genomic_DNA"/>
</dbReference>
<dbReference type="CDD" id="cd12950">
    <property type="entry name" value="RRP7_Rrp7p"/>
    <property type="match status" value="1"/>
</dbReference>
<feature type="compositionally biased region" description="Polar residues" evidence="1">
    <location>
        <begin position="558"/>
        <end position="575"/>
    </location>
</feature>
<evidence type="ECO:0000259" key="3">
    <source>
        <dbReference type="Pfam" id="PF12923"/>
    </source>
</evidence>
<feature type="region of interest" description="Disordered" evidence="1">
    <location>
        <begin position="319"/>
        <end position="500"/>
    </location>
</feature>
<feature type="region of interest" description="Disordered" evidence="1">
    <location>
        <begin position="516"/>
        <end position="638"/>
    </location>
</feature>
<feature type="compositionally biased region" description="Low complexity" evidence="1">
    <location>
        <begin position="342"/>
        <end position="373"/>
    </location>
</feature>
<evidence type="ECO:0000259" key="2">
    <source>
        <dbReference type="Pfam" id="PF04366"/>
    </source>
</evidence>
<dbReference type="Pfam" id="PF17799">
    <property type="entry name" value="RRM_Rrp7"/>
    <property type="match status" value="1"/>
</dbReference>
<dbReference type="GO" id="GO:0035091">
    <property type="term" value="F:phosphatidylinositol binding"/>
    <property type="evidence" value="ECO:0007669"/>
    <property type="project" value="TreeGrafter"/>
</dbReference>
<proteinExistence type="predicted"/>
<dbReference type="Gene3D" id="6.10.250.1770">
    <property type="match status" value="1"/>
</dbReference>
<dbReference type="PANTHER" id="PTHR15629:SF8">
    <property type="entry name" value="DUF500 DOMAIN PROTEIN (AFU_ORTHOLOGUE AFUA_5G07310)"/>
    <property type="match status" value="1"/>
</dbReference>
<feature type="compositionally biased region" description="Basic and acidic residues" evidence="1">
    <location>
        <begin position="734"/>
        <end position="743"/>
    </location>
</feature>
<protein>
    <submittedName>
        <fullName evidence="5">Duf500-domain-containing protein</fullName>
    </submittedName>
</protein>
<dbReference type="Pfam" id="PF12923">
    <property type="entry name" value="RRP7"/>
    <property type="match status" value="1"/>
</dbReference>
<evidence type="ECO:0000313" key="6">
    <source>
        <dbReference type="Proteomes" id="UP000249619"/>
    </source>
</evidence>
<keyword evidence="6" id="KW-1185">Reference proteome</keyword>